<dbReference type="InParanoid" id="A0A1Y2MDN7"/>
<dbReference type="EMBL" id="KZ107838">
    <property type="protein sequence ID" value="OSS54200.1"/>
    <property type="molecule type" value="Genomic_DNA"/>
</dbReference>
<proteinExistence type="predicted"/>
<feature type="transmembrane region" description="Helical" evidence="1">
    <location>
        <begin position="57"/>
        <end position="79"/>
    </location>
</feature>
<gene>
    <name evidence="2" type="ORF">B5807_00668</name>
</gene>
<name>A0A1Y2MDN7_EPING</name>
<dbReference type="OMA" id="WIPQALA"/>
<evidence type="ECO:0000313" key="2">
    <source>
        <dbReference type="EMBL" id="OSS54200.1"/>
    </source>
</evidence>
<keyword evidence="1" id="KW-0812">Transmembrane</keyword>
<keyword evidence="3" id="KW-1185">Reference proteome</keyword>
<dbReference type="AlphaFoldDB" id="A0A1Y2MDN7"/>
<accession>A0A1Y2MDN7</accession>
<protein>
    <submittedName>
        <fullName evidence="2">Uncharacterized protein</fullName>
    </submittedName>
</protein>
<keyword evidence="1" id="KW-1133">Transmembrane helix</keyword>
<evidence type="ECO:0000256" key="1">
    <source>
        <dbReference type="SAM" id="Phobius"/>
    </source>
</evidence>
<feature type="transmembrane region" description="Helical" evidence="1">
    <location>
        <begin position="117"/>
        <end position="141"/>
    </location>
</feature>
<reference evidence="2 3" key="1">
    <citation type="journal article" date="2017" name="Genome Announc.">
        <title>Genome sequence of the saprophytic ascomycete Epicoccum nigrum ICMP 19927 strain isolated from New Zealand.</title>
        <authorList>
            <person name="Fokin M."/>
            <person name="Fleetwood D."/>
            <person name="Weir B.S."/>
            <person name="Villas-Boas S.G."/>
        </authorList>
    </citation>
    <scope>NUCLEOTIDE SEQUENCE [LARGE SCALE GENOMIC DNA]</scope>
    <source>
        <strain evidence="2 3">ICMP 19927</strain>
    </source>
</reference>
<dbReference type="Proteomes" id="UP000193240">
    <property type="component" value="Unassembled WGS sequence"/>
</dbReference>
<sequence>MDQKSNSAAPTPPRQNDDGLALTPALILVALTTALTCWLLTGIIGHTSPALPAQDDMTLMCVFLWIPQALATGCLVYTAQTRGWFTPAATLSASIVGVGAAIMYGVCWADWGNAATYAFWIAAGIYGAMGAEAWLGVAGAAEVEIGRAMGA</sequence>
<feature type="transmembrane region" description="Helical" evidence="1">
    <location>
        <begin position="20"/>
        <end position="45"/>
    </location>
</feature>
<keyword evidence="1" id="KW-0472">Membrane</keyword>
<feature type="transmembrane region" description="Helical" evidence="1">
    <location>
        <begin position="91"/>
        <end position="111"/>
    </location>
</feature>
<evidence type="ECO:0000313" key="3">
    <source>
        <dbReference type="Proteomes" id="UP000193240"/>
    </source>
</evidence>
<organism evidence="2 3">
    <name type="scientific">Epicoccum nigrum</name>
    <name type="common">Soil fungus</name>
    <name type="synonym">Epicoccum purpurascens</name>
    <dbReference type="NCBI Taxonomy" id="105696"/>
    <lineage>
        <taxon>Eukaryota</taxon>
        <taxon>Fungi</taxon>
        <taxon>Dikarya</taxon>
        <taxon>Ascomycota</taxon>
        <taxon>Pezizomycotina</taxon>
        <taxon>Dothideomycetes</taxon>
        <taxon>Pleosporomycetidae</taxon>
        <taxon>Pleosporales</taxon>
        <taxon>Pleosporineae</taxon>
        <taxon>Didymellaceae</taxon>
        <taxon>Epicoccum</taxon>
    </lineage>
</organism>